<dbReference type="AlphaFoldDB" id="A0A9Q1HSK4"/>
<dbReference type="Proteomes" id="UP001152803">
    <property type="component" value="Unassembled WGS sequence"/>
</dbReference>
<accession>A0A9Q1HSK4</accession>
<feature type="signal peptide" evidence="2">
    <location>
        <begin position="1"/>
        <end position="27"/>
    </location>
</feature>
<evidence type="ECO:0000256" key="2">
    <source>
        <dbReference type="SAM" id="SignalP"/>
    </source>
</evidence>
<keyword evidence="2" id="KW-0732">Signal</keyword>
<feature type="region of interest" description="Disordered" evidence="1">
    <location>
        <begin position="323"/>
        <end position="423"/>
    </location>
</feature>
<organism evidence="3 4">
    <name type="scientific">Conger conger</name>
    <name type="common">Conger eel</name>
    <name type="synonym">Muraena conger</name>
    <dbReference type="NCBI Taxonomy" id="82655"/>
    <lineage>
        <taxon>Eukaryota</taxon>
        <taxon>Metazoa</taxon>
        <taxon>Chordata</taxon>
        <taxon>Craniata</taxon>
        <taxon>Vertebrata</taxon>
        <taxon>Euteleostomi</taxon>
        <taxon>Actinopterygii</taxon>
        <taxon>Neopterygii</taxon>
        <taxon>Teleostei</taxon>
        <taxon>Anguilliformes</taxon>
        <taxon>Congridae</taxon>
        <taxon>Conger</taxon>
    </lineage>
</organism>
<feature type="region of interest" description="Disordered" evidence="1">
    <location>
        <begin position="272"/>
        <end position="302"/>
    </location>
</feature>
<reference evidence="3" key="1">
    <citation type="journal article" date="2023" name="Science">
        <title>Genome structures resolve the early diversification of teleost fishes.</title>
        <authorList>
            <person name="Parey E."/>
            <person name="Louis A."/>
            <person name="Montfort J."/>
            <person name="Bouchez O."/>
            <person name="Roques C."/>
            <person name="Iampietro C."/>
            <person name="Lluch J."/>
            <person name="Castinel A."/>
            <person name="Donnadieu C."/>
            <person name="Desvignes T."/>
            <person name="Floi Bucao C."/>
            <person name="Jouanno E."/>
            <person name="Wen M."/>
            <person name="Mejri S."/>
            <person name="Dirks R."/>
            <person name="Jansen H."/>
            <person name="Henkel C."/>
            <person name="Chen W.J."/>
            <person name="Zahm M."/>
            <person name="Cabau C."/>
            <person name="Klopp C."/>
            <person name="Thompson A.W."/>
            <person name="Robinson-Rechavi M."/>
            <person name="Braasch I."/>
            <person name="Lecointre G."/>
            <person name="Bobe J."/>
            <person name="Postlethwait J.H."/>
            <person name="Berthelot C."/>
            <person name="Roest Crollius H."/>
            <person name="Guiguen Y."/>
        </authorList>
    </citation>
    <scope>NUCLEOTIDE SEQUENCE</scope>
    <source>
        <strain evidence="3">Concon-B</strain>
    </source>
</reference>
<gene>
    <name evidence="3" type="ORF">COCON_G00173530</name>
</gene>
<feature type="compositionally biased region" description="Basic and acidic residues" evidence="1">
    <location>
        <begin position="367"/>
        <end position="384"/>
    </location>
</feature>
<name>A0A9Q1HSK4_CONCO</name>
<evidence type="ECO:0000313" key="4">
    <source>
        <dbReference type="Proteomes" id="UP001152803"/>
    </source>
</evidence>
<proteinExistence type="predicted"/>
<feature type="compositionally biased region" description="Pro residues" evidence="1">
    <location>
        <begin position="408"/>
        <end position="419"/>
    </location>
</feature>
<feature type="chain" id="PRO_5040111092" evidence="2">
    <location>
        <begin position="28"/>
        <end position="455"/>
    </location>
</feature>
<sequence length="455" mass="48619">MCRKMPDVLLVFSAIALTLSSVTPASGLPSNTHGIKSFENIWDSEWVAPRSSRQQTVMPSTDYTHFLAKGSPYSTSMAWPDPDAQVQCGAKNMTLQISRLGTSPLHVNTSDSWVTLFQKLPQCSRATSRHRRSVWPPYHACDFSQQAGPATFPVRVAGTPLVVGCPYPPRGPPVECSEDLQLRLGGVSVSSLKMKVMGHWYPLMTICKWCRLSMELQGGELSIKSPLKGPCTEMLGGQHAISIRSGDAEMAGTSLLYDSSPPPLQSRCVAPPPGPLHMLMEREPEEGGVGGRGAEPEHGPSRIAHNARENMGALGQGFKQLFHQQRRRSSVPPHDTAATRARAVSPGGATPDAPEADAPPPAAAAEAPRRRSEPRAAAGDEARRQPAGPPPARAPARPRSSSTADGPAAPPRPRAPPPACASAQDHHCVSSAFAFPHFSPAVVFAWYDAEVGQSC</sequence>
<evidence type="ECO:0000256" key="1">
    <source>
        <dbReference type="SAM" id="MobiDB-lite"/>
    </source>
</evidence>
<evidence type="ECO:0000313" key="3">
    <source>
        <dbReference type="EMBL" id="KAJ8258341.1"/>
    </source>
</evidence>
<comment type="caution">
    <text evidence="3">The sequence shown here is derived from an EMBL/GenBank/DDBJ whole genome shotgun (WGS) entry which is preliminary data.</text>
</comment>
<keyword evidence="4" id="KW-1185">Reference proteome</keyword>
<dbReference type="EMBL" id="JAFJMO010000013">
    <property type="protein sequence ID" value="KAJ8258341.1"/>
    <property type="molecule type" value="Genomic_DNA"/>
</dbReference>
<protein>
    <submittedName>
        <fullName evidence="3">Uncharacterized protein</fullName>
    </submittedName>
</protein>
<dbReference type="OrthoDB" id="8446208at2759"/>